<evidence type="ECO:0000256" key="2">
    <source>
        <dbReference type="SAM" id="MobiDB-lite"/>
    </source>
</evidence>
<dbReference type="PANTHER" id="PTHR11895">
    <property type="entry name" value="TRANSAMIDASE"/>
    <property type="match status" value="1"/>
</dbReference>
<feature type="region of interest" description="Disordered" evidence="2">
    <location>
        <begin position="1"/>
        <end position="35"/>
    </location>
</feature>
<comment type="similarity">
    <text evidence="1">Belongs to the amidase family.</text>
</comment>
<dbReference type="InterPro" id="IPR023631">
    <property type="entry name" value="Amidase_dom"/>
</dbReference>
<evidence type="ECO:0000313" key="4">
    <source>
        <dbReference type="EMBL" id="HJF50640.1"/>
    </source>
</evidence>
<dbReference type="SUPFAM" id="SSF75304">
    <property type="entry name" value="Amidase signature (AS) enzymes"/>
    <property type="match status" value="1"/>
</dbReference>
<dbReference type="PROSITE" id="PS00571">
    <property type="entry name" value="AMIDASES"/>
    <property type="match status" value="1"/>
</dbReference>
<reference evidence="4" key="1">
    <citation type="journal article" date="2021" name="PeerJ">
        <title>Extensive microbial diversity within the chicken gut microbiome revealed by metagenomics and culture.</title>
        <authorList>
            <person name="Gilroy R."/>
            <person name="Ravi A."/>
            <person name="Getino M."/>
            <person name="Pursley I."/>
            <person name="Horton D.L."/>
            <person name="Alikhan N.F."/>
            <person name="Baker D."/>
            <person name="Gharbi K."/>
            <person name="Hall N."/>
            <person name="Watson M."/>
            <person name="Adriaenssens E.M."/>
            <person name="Foster-Nyarko E."/>
            <person name="Jarju S."/>
            <person name="Secka A."/>
            <person name="Antonio M."/>
            <person name="Oren A."/>
            <person name="Chaudhuri R.R."/>
            <person name="La Ragione R."/>
            <person name="Hildebrand F."/>
            <person name="Pallen M.J."/>
        </authorList>
    </citation>
    <scope>NUCLEOTIDE SEQUENCE</scope>
    <source>
        <strain evidence="4">1647</strain>
    </source>
</reference>
<comment type="caution">
    <text evidence="4">The sequence shown here is derived from an EMBL/GenBank/DDBJ whole genome shotgun (WGS) entry which is preliminary data.</text>
</comment>
<feature type="compositionally biased region" description="Low complexity" evidence="2">
    <location>
        <begin position="1"/>
        <end position="17"/>
    </location>
</feature>
<dbReference type="InterPro" id="IPR020556">
    <property type="entry name" value="Amidase_CS"/>
</dbReference>
<dbReference type="AlphaFoldDB" id="A0A921GPR3"/>
<accession>A0A921GPR3</accession>
<dbReference type="Pfam" id="PF01425">
    <property type="entry name" value="Amidase"/>
    <property type="match status" value="1"/>
</dbReference>
<evidence type="ECO:0000259" key="3">
    <source>
        <dbReference type="Pfam" id="PF01425"/>
    </source>
</evidence>
<evidence type="ECO:0000313" key="5">
    <source>
        <dbReference type="Proteomes" id="UP000775129"/>
    </source>
</evidence>
<evidence type="ECO:0000256" key="1">
    <source>
        <dbReference type="ARBA" id="ARBA00009199"/>
    </source>
</evidence>
<name>A0A921GPR3_9MICO</name>
<protein>
    <submittedName>
        <fullName evidence="4">Amidase</fullName>
    </submittedName>
</protein>
<gene>
    <name evidence="4" type="ORF">K8W24_12765</name>
</gene>
<proteinExistence type="inferred from homology"/>
<dbReference type="InterPro" id="IPR000120">
    <property type="entry name" value="Amidase"/>
</dbReference>
<sequence>MTAATPQPEDPAGAAQGADGGAGAPRGASGPTDAPLGALSTAAALRSGEIDPVTLAEAALDGARTVGAEVGAFAHVLEELTLAQAREAGEHLEAARTDGALEELSRSHPLLGVPMPIKDLTQLAGAPFEAGSAALRGNMATRTDGVAQRLLDGGTLTVGKTTTPEFGMPCYTEPATGAPARTPWDLRRTAGGSSGGAAAAVASGIVPIAHGSDGGGSVRIPAACCGIVGLKPSRGLVSPGPYGGEGMGLVTDGVLAREVRDLAAGLDLIAGPRPGDFMPAPAHEGSYLARLEQGAAPQGLRIGVLREPLAADTEVHPAALAGLERAVRLLEDLGHSTQAIPAPFTPEQWTAFMPLWTVGAASIPLEPVQEGQLLELTRWLREQGRACTGVDLAAAFSGVQALARGTLEDFASFDVVLTPSLAAPPAFPETLQLADGADDFAAQCAFTPWTSTWNMLGTAALSVPLHREAVDGVELPFGVQLGATRPGDEPLLLALAAQLEAHDPWPLVRTPHAA</sequence>
<dbReference type="PANTHER" id="PTHR11895:SF7">
    <property type="entry name" value="GLUTAMYL-TRNA(GLN) AMIDOTRANSFERASE SUBUNIT A, MITOCHONDRIAL"/>
    <property type="match status" value="1"/>
</dbReference>
<dbReference type="GO" id="GO:0003824">
    <property type="term" value="F:catalytic activity"/>
    <property type="evidence" value="ECO:0007669"/>
    <property type="project" value="InterPro"/>
</dbReference>
<reference evidence="4" key="2">
    <citation type="submission" date="2021-09" db="EMBL/GenBank/DDBJ databases">
        <authorList>
            <person name="Gilroy R."/>
        </authorList>
    </citation>
    <scope>NUCLEOTIDE SEQUENCE</scope>
    <source>
        <strain evidence="4">1647</strain>
    </source>
</reference>
<organism evidence="4 5">
    <name type="scientific">Brachybacterium paraconglomeratum</name>
    <dbReference type="NCBI Taxonomy" id="173362"/>
    <lineage>
        <taxon>Bacteria</taxon>
        <taxon>Bacillati</taxon>
        <taxon>Actinomycetota</taxon>
        <taxon>Actinomycetes</taxon>
        <taxon>Micrococcales</taxon>
        <taxon>Dermabacteraceae</taxon>
        <taxon>Brachybacterium</taxon>
    </lineage>
</organism>
<dbReference type="InterPro" id="IPR036928">
    <property type="entry name" value="AS_sf"/>
</dbReference>
<dbReference type="Gene3D" id="3.90.1300.10">
    <property type="entry name" value="Amidase signature (AS) domain"/>
    <property type="match status" value="1"/>
</dbReference>
<dbReference type="Proteomes" id="UP000775129">
    <property type="component" value="Unassembled WGS sequence"/>
</dbReference>
<dbReference type="EMBL" id="DYWO01000382">
    <property type="protein sequence ID" value="HJF50640.1"/>
    <property type="molecule type" value="Genomic_DNA"/>
</dbReference>
<feature type="domain" description="Amidase" evidence="3">
    <location>
        <begin position="56"/>
        <end position="492"/>
    </location>
</feature>